<dbReference type="Proteomes" id="UP000008810">
    <property type="component" value="Chromosome 3"/>
</dbReference>
<dbReference type="InParanoid" id="A0A0Q3HWW1"/>
<evidence type="ECO:0000313" key="1">
    <source>
        <dbReference type="EMBL" id="KQJ92787.1"/>
    </source>
</evidence>
<dbReference type="EMBL" id="CM000882">
    <property type="protein sequence ID" value="KQJ92787.1"/>
    <property type="molecule type" value="Genomic_DNA"/>
</dbReference>
<dbReference type="STRING" id="15368.A0A0Q3HWW1"/>
<dbReference type="PANTHER" id="PTHR15204:SF5">
    <property type="entry name" value="LARGE PROLINE-RICH PROTEIN BAG6 ISOFORM X1"/>
    <property type="match status" value="1"/>
</dbReference>
<dbReference type="Gramene" id="KQJ92787">
    <property type="protein sequence ID" value="KQJ92787"/>
    <property type="gene ID" value="BRADI_3g00681v3"/>
</dbReference>
<dbReference type="OrthoDB" id="267397at2759"/>
<proteinExistence type="predicted"/>
<keyword evidence="3" id="KW-1185">Reference proteome</keyword>
<gene>
    <name evidence="1" type="ORF">BRADI_3g00681v3</name>
</gene>
<reference evidence="1" key="2">
    <citation type="submission" date="2017-06" db="EMBL/GenBank/DDBJ databases">
        <title>WGS assembly of Brachypodium distachyon.</title>
        <authorList>
            <consortium name="The International Brachypodium Initiative"/>
            <person name="Lucas S."/>
            <person name="Harmon-Smith M."/>
            <person name="Lail K."/>
            <person name="Tice H."/>
            <person name="Grimwood J."/>
            <person name="Bruce D."/>
            <person name="Barry K."/>
            <person name="Shu S."/>
            <person name="Lindquist E."/>
            <person name="Wang M."/>
            <person name="Pitluck S."/>
            <person name="Vogel J.P."/>
            <person name="Garvin D.F."/>
            <person name="Mockler T.C."/>
            <person name="Schmutz J."/>
            <person name="Rokhsar D."/>
            <person name="Bevan M.W."/>
        </authorList>
    </citation>
    <scope>NUCLEOTIDE SEQUENCE</scope>
    <source>
        <strain evidence="1">Bd21</strain>
    </source>
</reference>
<dbReference type="ExpressionAtlas" id="A0A0Q3HWW1">
    <property type="expression patterns" value="baseline"/>
</dbReference>
<dbReference type="AlphaFoldDB" id="A0A0Q3HWW1"/>
<dbReference type="EnsemblPlants" id="KQJ92787">
    <property type="protein sequence ID" value="KQJ92787"/>
    <property type="gene ID" value="BRADI_3g00681v3"/>
</dbReference>
<organism evidence="1">
    <name type="scientific">Brachypodium distachyon</name>
    <name type="common">Purple false brome</name>
    <name type="synonym">Trachynia distachya</name>
    <dbReference type="NCBI Taxonomy" id="15368"/>
    <lineage>
        <taxon>Eukaryota</taxon>
        <taxon>Viridiplantae</taxon>
        <taxon>Streptophyta</taxon>
        <taxon>Embryophyta</taxon>
        <taxon>Tracheophyta</taxon>
        <taxon>Spermatophyta</taxon>
        <taxon>Magnoliopsida</taxon>
        <taxon>Liliopsida</taxon>
        <taxon>Poales</taxon>
        <taxon>Poaceae</taxon>
        <taxon>BOP clade</taxon>
        <taxon>Pooideae</taxon>
        <taxon>Stipodae</taxon>
        <taxon>Brachypodieae</taxon>
        <taxon>Brachypodium</taxon>
    </lineage>
</organism>
<reference evidence="2" key="3">
    <citation type="submission" date="2018-08" db="UniProtKB">
        <authorList>
            <consortium name="EnsemblPlants"/>
        </authorList>
    </citation>
    <scope>IDENTIFICATION</scope>
    <source>
        <strain evidence="2">cv. Bd21</strain>
    </source>
</reference>
<evidence type="ECO:0000313" key="3">
    <source>
        <dbReference type="Proteomes" id="UP000008810"/>
    </source>
</evidence>
<accession>A0A0Q3HWW1</accession>
<evidence type="ECO:0000313" key="2">
    <source>
        <dbReference type="EnsemblPlants" id="KQJ92787"/>
    </source>
</evidence>
<dbReference type="PANTHER" id="PTHR15204">
    <property type="entry name" value="LARGE PROLINE-RICH PROTEIN BAG6"/>
    <property type="match status" value="1"/>
</dbReference>
<protein>
    <submittedName>
        <fullName evidence="1 2">Uncharacterized protein</fullName>
    </submittedName>
</protein>
<name>A0A0Q3HWW1_BRADI</name>
<reference evidence="1 2" key="1">
    <citation type="journal article" date="2010" name="Nature">
        <title>Genome sequencing and analysis of the model grass Brachypodium distachyon.</title>
        <authorList>
            <consortium name="International Brachypodium Initiative"/>
        </authorList>
    </citation>
    <scope>NUCLEOTIDE SEQUENCE [LARGE SCALE GENOMIC DNA]</scope>
    <source>
        <strain evidence="1 2">Bd21</strain>
    </source>
</reference>
<sequence>MQHLGAMLLELGRTMTMLRMGTSPANAFVNAGSAIYINPAGPNPIMVQPSFQSAPRSGVSSIPVLGASPVVIVDTSQTSGANDDGGSSEQ</sequence>